<dbReference type="Gene3D" id="1.10.3720.10">
    <property type="entry name" value="MetI-like"/>
    <property type="match status" value="1"/>
</dbReference>
<dbReference type="Pfam" id="PF00528">
    <property type="entry name" value="BPD_transp_1"/>
    <property type="match status" value="1"/>
</dbReference>
<evidence type="ECO:0000256" key="3">
    <source>
        <dbReference type="ARBA" id="ARBA00022448"/>
    </source>
</evidence>
<keyword evidence="6" id="KW-0029">Amino-acid transport</keyword>
<organism evidence="11 12">
    <name type="scientific">Uliginosibacterium paludis</name>
    <dbReference type="NCBI Taxonomy" id="1615952"/>
    <lineage>
        <taxon>Bacteria</taxon>
        <taxon>Pseudomonadati</taxon>
        <taxon>Pseudomonadota</taxon>
        <taxon>Betaproteobacteria</taxon>
        <taxon>Rhodocyclales</taxon>
        <taxon>Zoogloeaceae</taxon>
        <taxon>Uliginosibacterium</taxon>
    </lineage>
</organism>
<evidence type="ECO:0000313" key="11">
    <source>
        <dbReference type="EMBL" id="MET1488518.1"/>
    </source>
</evidence>
<dbReference type="RefSeq" id="WP_345926706.1">
    <property type="nucleotide sequence ID" value="NZ_JBDIVF010000003.1"/>
</dbReference>
<proteinExistence type="inferred from homology"/>
<evidence type="ECO:0000256" key="2">
    <source>
        <dbReference type="ARBA" id="ARBA00010072"/>
    </source>
</evidence>
<dbReference type="PANTHER" id="PTHR30614">
    <property type="entry name" value="MEMBRANE COMPONENT OF AMINO ACID ABC TRANSPORTER"/>
    <property type="match status" value="1"/>
</dbReference>
<dbReference type="NCBIfam" id="TIGR01726">
    <property type="entry name" value="HEQRo_perm_3TM"/>
    <property type="match status" value="1"/>
</dbReference>
<dbReference type="CDD" id="cd06261">
    <property type="entry name" value="TM_PBP2"/>
    <property type="match status" value="1"/>
</dbReference>
<comment type="caution">
    <text evidence="11">The sequence shown here is derived from an EMBL/GenBank/DDBJ whole genome shotgun (WGS) entry which is preliminary data.</text>
</comment>
<sequence length="325" mass="34707">MPFRKQLLRLLPQAVLLLAVLALLLWFGHNVLENLRGRGIRAGFDFLSDPAGFEIGESLFAYDSGQPLWRAFLTGTANTLRVALPAIVLSTILGSLIGLGRLASHAVPRAVCTTLVETLRNIPLLLQLLMCYFALTSLLPEASAAISPMPGTLLTKGGLFLPGWGCEEGACGWSFPEAEGFGVSGGWSLSPEFLAVLIALTFYSAVFIAEIVRGGIQSVSRGQIDAARAIGLRPFQVLRHVVAPLALRAIVPPLGNQYLNLIKNSSLAVAVGYPELVSVANTSLNQTGRAFECIVIVMAVYLALSLLTALLVNLYNRLVALRGTA</sequence>
<evidence type="ECO:0000256" key="8">
    <source>
        <dbReference type="ARBA" id="ARBA00023136"/>
    </source>
</evidence>
<keyword evidence="3 9" id="KW-0813">Transport</keyword>
<feature type="transmembrane region" description="Helical" evidence="9">
    <location>
        <begin position="124"/>
        <end position="146"/>
    </location>
</feature>
<evidence type="ECO:0000256" key="1">
    <source>
        <dbReference type="ARBA" id="ARBA00004429"/>
    </source>
</evidence>
<keyword evidence="7 9" id="KW-1133">Transmembrane helix</keyword>
<dbReference type="InterPro" id="IPR035906">
    <property type="entry name" value="MetI-like_sf"/>
</dbReference>
<evidence type="ECO:0000259" key="10">
    <source>
        <dbReference type="PROSITE" id="PS50928"/>
    </source>
</evidence>
<feature type="transmembrane region" description="Helical" evidence="9">
    <location>
        <begin position="193"/>
        <end position="212"/>
    </location>
</feature>
<keyword evidence="8 9" id="KW-0472">Membrane</keyword>
<dbReference type="InterPro" id="IPR010065">
    <property type="entry name" value="AA_ABC_transptr_permease_3TM"/>
</dbReference>
<name>A0ABV2CKV2_9RHOO</name>
<feature type="transmembrane region" description="Helical" evidence="9">
    <location>
        <begin position="7"/>
        <end position="27"/>
    </location>
</feature>
<protein>
    <submittedName>
        <fullName evidence="11">ABC transporter permease subunit</fullName>
    </submittedName>
</protein>
<dbReference type="EMBL" id="JBEWLZ010000001">
    <property type="protein sequence ID" value="MET1488518.1"/>
    <property type="molecule type" value="Genomic_DNA"/>
</dbReference>
<gene>
    <name evidence="11" type="ORF">ABVT11_01665</name>
</gene>
<evidence type="ECO:0000313" key="12">
    <source>
        <dbReference type="Proteomes" id="UP001548590"/>
    </source>
</evidence>
<comment type="similarity">
    <text evidence="2">Belongs to the binding-protein-dependent transport system permease family. HisMQ subfamily.</text>
</comment>
<keyword evidence="12" id="KW-1185">Reference proteome</keyword>
<dbReference type="InterPro" id="IPR043429">
    <property type="entry name" value="ArtM/GltK/GlnP/TcyL/YhdX-like"/>
</dbReference>
<feature type="domain" description="ABC transmembrane type-1" evidence="10">
    <location>
        <begin position="76"/>
        <end position="312"/>
    </location>
</feature>
<dbReference type="PROSITE" id="PS50928">
    <property type="entry name" value="ABC_TM1"/>
    <property type="match status" value="1"/>
</dbReference>
<accession>A0ABV2CKV2</accession>
<dbReference type="InterPro" id="IPR000515">
    <property type="entry name" value="MetI-like"/>
</dbReference>
<reference evidence="11 12" key="1">
    <citation type="submission" date="2024-07" db="EMBL/GenBank/DDBJ databases">
        <title>Uliginosibacterium paludis KCTC:42655.</title>
        <authorList>
            <person name="Kim M.K."/>
        </authorList>
    </citation>
    <scope>NUCLEOTIDE SEQUENCE [LARGE SCALE GENOMIC DNA]</scope>
    <source>
        <strain evidence="11 12">KCTC 42655</strain>
    </source>
</reference>
<comment type="subcellular location">
    <subcellularLocation>
        <location evidence="1">Cell inner membrane</location>
        <topology evidence="1">Multi-pass membrane protein</topology>
    </subcellularLocation>
    <subcellularLocation>
        <location evidence="9">Cell membrane</location>
        <topology evidence="9">Multi-pass membrane protein</topology>
    </subcellularLocation>
</comment>
<evidence type="ECO:0000256" key="6">
    <source>
        <dbReference type="ARBA" id="ARBA00022970"/>
    </source>
</evidence>
<keyword evidence="4" id="KW-1003">Cell membrane</keyword>
<dbReference type="SUPFAM" id="SSF161098">
    <property type="entry name" value="MetI-like"/>
    <property type="match status" value="1"/>
</dbReference>
<feature type="transmembrane region" description="Helical" evidence="9">
    <location>
        <begin position="293"/>
        <end position="315"/>
    </location>
</feature>
<keyword evidence="5 9" id="KW-0812">Transmembrane</keyword>
<dbReference type="Proteomes" id="UP001548590">
    <property type="component" value="Unassembled WGS sequence"/>
</dbReference>
<evidence type="ECO:0000256" key="9">
    <source>
        <dbReference type="RuleBase" id="RU363032"/>
    </source>
</evidence>
<evidence type="ECO:0000256" key="7">
    <source>
        <dbReference type="ARBA" id="ARBA00022989"/>
    </source>
</evidence>
<dbReference type="PANTHER" id="PTHR30614:SF37">
    <property type="entry name" value="AMINO-ACID ABC TRANSPORTER PERMEASE PROTEIN YHDX-RELATED"/>
    <property type="match status" value="1"/>
</dbReference>
<evidence type="ECO:0000256" key="5">
    <source>
        <dbReference type="ARBA" id="ARBA00022692"/>
    </source>
</evidence>
<evidence type="ECO:0000256" key="4">
    <source>
        <dbReference type="ARBA" id="ARBA00022475"/>
    </source>
</evidence>
<feature type="transmembrane region" description="Helical" evidence="9">
    <location>
        <begin position="82"/>
        <end position="103"/>
    </location>
</feature>